<evidence type="ECO:0000313" key="3">
    <source>
        <dbReference type="Proteomes" id="UP001652394"/>
    </source>
</evidence>
<comment type="caution">
    <text evidence="2">The sequence shown here is derived from an EMBL/GenBank/DDBJ whole genome shotgun (WGS) entry which is preliminary data.</text>
</comment>
<dbReference type="Proteomes" id="UP001652394">
    <property type="component" value="Unassembled WGS sequence"/>
</dbReference>
<dbReference type="RefSeq" id="WP_267304243.1">
    <property type="nucleotide sequence ID" value="NZ_JAOQJX010000023.1"/>
</dbReference>
<evidence type="ECO:0000256" key="1">
    <source>
        <dbReference type="SAM" id="MobiDB-lite"/>
    </source>
</evidence>
<feature type="non-terminal residue" evidence="2">
    <location>
        <position position="64"/>
    </location>
</feature>
<evidence type="ECO:0000313" key="2">
    <source>
        <dbReference type="EMBL" id="MCU6748435.1"/>
    </source>
</evidence>
<organism evidence="2 3">
    <name type="scientific">Faecalicatena acetigenes</name>
    <dbReference type="NCBI Taxonomy" id="2981790"/>
    <lineage>
        <taxon>Bacteria</taxon>
        <taxon>Bacillati</taxon>
        <taxon>Bacillota</taxon>
        <taxon>Clostridia</taxon>
        <taxon>Lachnospirales</taxon>
        <taxon>Lachnospiraceae</taxon>
        <taxon>Faecalicatena</taxon>
    </lineage>
</organism>
<feature type="region of interest" description="Disordered" evidence="1">
    <location>
        <begin position="1"/>
        <end position="35"/>
    </location>
</feature>
<gene>
    <name evidence="2" type="ORF">OCV51_12345</name>
</gene>
<reference evidence="2 3" key="1">
    <citation type="journal article" date="2021" name="ISME Commun">
        <title>Automated analysis of genomic sequences facilitates high-throughput and comprehensive description of bacteria.</title>
        <authorList>
            <person name="Hitch T.C.A."/>
        </authorList>
    </citation>
    <scope>NUCLEOTIDE SEQUENCE [LARGE SCALE GENOMIC DNA]</scope>
    <source>
        <strain evidence="2 3">H2_18</strain>
    </source>
</reference>
<dbReference type="EMBL" id="JAOQJX010000023">
    <property type="protein sequence ID" value="MCU6748435.1"/>
    <property type="molecule type" value="Genomic_DNA"/>
</dbReference>
<sequence>MIIYTSCRERTLESEKKAAHSRKGEEKEKPEQRQRKIKKFLTTGNEFGKIKKLSLKSETKHLDN</sequence>
<keyword evidence="3" id="KW-1185">Reference proteome</keyword>
<protein>
    <submittedName>
        <fullName evidence="2">Uncharacterized protein</fullName>
    </submittedName>
</protein>
<feature type="compositionally biased region" description="Basic and acidic residues" evidence="1">
    <location>
        <begin position="7"/>
        <end position="34"/>
    </location>
</feature>
<proteinExistence type="predicted"/>
<accession>A0ABT2TDS0</accession>
<name>A0ABT2TDS0_9FIRM</name>